<protein>
    <submittedName>
        <fullName evidence="1">Uncharacterized protein</fullName>
    </submittedName>
</protein>
<dbReference type="EMBL" id="JAGKQM010000007">
    <property type="protein sequence ID" value="KAH0917573.1"/>
    <property type="molecule type" value="Genomic_DNA"/>
</dbReference>
<gene>
    <name evidence="1" type="ORF">HID58_025233</name>
</gene>
<dbReference type="Proteomes" id="UP000824890">
    <property type="component" value="Unassembled WGS sequence"/>
</dbReference>
<sequence>MRNNAWSVHTDAAWNSTSGNCGMGWHFKDTLATPAGTYSSTRRSVSSALVAEALACINSLKRQILIAEEEANKL</sequence>
<proteinExistence type="predicted"/>
<evidence type="ECO:0000313" key="2">
    <source>
        <dbReference type="Proteomes" id="UP000824890"/>
    </source>
</evidence>
<reference evidence="1 2" key="1">
    <citation type="submission" date="2021-05" db="EMBL/GenBank/DDBJ databases">
        <title>Genome Assembly of Synthetic Allotetraploid Brassica napus Reveals Homoeologous Exchanges between Subgenomes.</title>
        <authorList>
            <person name="Davis J.T."/>
        </authorList>
    </citation>
    <scope>NUCLEOTIDE SEQUENCE [LARGE SCALE GENOMIC DNA]</scope>
    <source>
        <strain evidence="2">cv. Da-Ae</strain>
        <tissue evidence="1">Seedling</tissue>
    </source>
</reference>
<comment type="caution">
    <text evidence="1">The sequence shown here is derived from an EMBL/GenBank/DDBJ whole genome shotgun (WGS) entry which is preliminary data.</text>
</comment>
<evidence type="ECO:0000313" key="1">
    <source>
        <dbReference type="EMBL" id="KAH0917573.1"/>
    </source>
</evidence>
<accession>A0ABQ8CLV9</accession>
<name>A0ABQ8CLV9_BRANA</name>
<keyword evidence="2" id="KW-1185">Reference proteome</keyword>
<organism evidence="1 2">
    <name type="scientific">Brassica napus</name>
    <name type="common">Rape</name>
    <dbReference type="NCBI Taxonomy" id="3708"/>
    <lineage>
        <taxon>Eukaryota</taxon>
        <taxon>Viridiplantae</taxon>
        <taxon>Streptophyta</taxon>
        <taxon>Embryophyta</taxon>
        <taxon>Tracheophyta</taxon>
        <taxon>Spermatophyta</taxon>
        <taxon>Magnoliopsida</taxon>
        <taxon>eudicotyledons</taxon>
        <taxon>Gunneridae</taxon>
        <taxon>Pentapetalae</taxon>
        <taxon>rosids</taxon>
        <taxon>malvids</taxon>
        <taxon>Brassicales</taxon>
        <taxon>Brassicaceae</taxon>
        <taxon>Brassiceae</taxon>
        <taxon>Brassica</taxon>
    </lineage>
</organism>